<keyword evidence="3" id="KW-1185">Reference proteome</keyword>
<reference evidence="2" key="1">
    <citation type="submission" date="2021-08" db="EMBL/GenBank/DDBJ databases">
        <title>Chromosome-Level Trichoderma cornu-damae using Hi-C Data.</title>
        <authorList>
            <person name="Kim C.S."/>
        </authorList>
    </citation>
    <scope>NUCLEOTIDE SEQUENCE</scope>
    <source>
        <strain evidence="2">KA19-0412C</strain>
    </source>
</reference>
<evidence type="ECO:0000256" key="1">
    <source>
        <dbReference type="SAM" id="MobiDB-lite"/>
    </source>
</evidence>
<evidence type="ECO:0000313" key="2">
    <source>
        <dbReference type="EMBL" id="KAH6603891.1"/>
    </source>
</evidence>
<feature type="region of interest" description="Disordered" evidence="1">
    <location>
        <begin position="318"/>
        <end position="337"/>
    </location>
</feature>
<dbReference type="GO" id="GO:0016279">
    <property type="term" value="F:protein-lysine N-methyltransferase activity"/>
    <property type="evidence" value="ECO:0007669"/>
    <property type="project" value="TreeGrafter"/>
</dbReference>
<evidence type="ECO:0008006" key="4">
    <source>
        <dbReference type="Google" id="ProtNLM"/>
    </source>
</evidence>
<dbReference type="Gene3D" id="3.90.1410.10">
    <property type="entry name" value="set domain protein methyltransferase, domain 1"/>
    <property type="match status" value="1"/>
</dbReference>
<dbReference type="PANTHER" id="PTHR13271">
    <property type="entry name" value="UNCHARACTERIZED PUTATIVE METHYLTRANSFERASE"/>
    <property type="match status" value="1"/>
</dbReference>
<dbReference type="InterPro" id="IPR046341">
    <property type="entry name" value="SET_dom_sf"/>
</dbReference>
<dbReference type="GO" id="GO:0005634">
    <property type="term" value="C:nucleus"/>
    <property type="evidence" value="ECO:0007669"/>
    <property type="project" value="TreeGrafter"/>
</dbReference>
<proteinExistence type="predicted"/>
<dbReference type="AlphaFoldDB" id="A0A9P8TRI0"/>
<dbReference type="SUPFAM" id="SSF82199">
    <property type="entry name" value="SET domain"/>
    <property type="match status" value="1"/>
</dbReference>
<comment type="caution">
    <text evidence="2">The sequence shown here is derived from an EMBL/GenBank/DDBJ whole genome shotgun (WGS) entry which is preliminary data.</text>
</comment>
<sequence length="504" mass="55858">MDSVDDDNRISILLDWAFSHHAVLHPSAEVYDDPDTGLSFRVRPSSRASISPYEPIVSLPTNLSLSYLNAIQPTRAFPKELLAKARPHVVGRLLLVKELLRGEESFWYPYIQALPQPEDVDDWALPPFWPEEEAELLEGTNVEVGLDKIRRDVRREFRDAKSLLLASQEDAEDDFGDQLTKELYQWAYCIFSSRSFRPSLVLSQAQRQSLPEGVSVDDFSVLLPLFDIGNHDMTVDVRWELAPAGDGGGPGGGGGSGGVGGSGAACRLRVGREHGPGQQIFNNYSPKTNAELLLGYGFMLPVTDELHNDYVHVRKRAPPAAAPPANQPGSGAPDEYLVSLRPVSHPSSRLALSKQPPAVRPPSPGLLGAFEHVQRDMVWDIFLTLLQHSSVPLIKLIPLDSTTFPTEEEAVRQRQEKFLCGQVNGECREFLEQTVAIIQHKVLQELERLNETDMEVVGEDAELLSPNQRLALEYRERCRQVLENALGAMGEDEAMQSDGDTSLG</sequence>
<dbReference type="OrthoDB" id="42889at2759"/>
<dbReference type="Proteomes" id="UP000827724">
    <property type="component" value="Unassembled WGS sequence"/>
</dbReference>
<protein>
    <recommendedName>
        <fullName evidence="4">SET domain-containing protein</fullName>
    </recommendedName>
</protein>
<dbReference type="InterPro" id="IPR050600">
    <property type="entry name" value="SETD3_SETD6_MTase"/>
</dbReference>
<organism evidence="2 3">
    <name type="scientific">Trichoderma cornu-damae</name>
    <dbReference type="NCBI Taxonomy" id="654480"/>
    <lineage>
        <taxon>Eukaryota</taxon>
        <taxon>Fungi</taxon>
        <taxon>Dikarya</taxon>
        <taxon>Ascomycota</taxon>
        <taxon>Pezizomycotina</taxon>
        <taxon>Sordariomycetes</taxon>
        <taxon>Hypocreomycetidae</taxon>
        <taxon>Hypocreales</taxon>
        <taxon>Hypocreaceae</taxon>
        <taxon>Trichoderma</taxon>
    </lineage>
</organism>
<evidence type="ECO:0000313" key="3">
    <source>
        <dbReference type="Proteomes" id="UP000827724"/>
    </source>
</evidence>
<accession>A0A9P8TRI0</accession>
<gene>
    <name evidence="2" type="ORF">Trco_007337</name>
</gene>
<dbReference type="PANTHER" id="PTHR13271:SF146">
    <property type="entry name" value="SET DOMAIN-CONTAINING PROTEIN"/>
    <property type="match status" value="1"/>
</dbReference>
<name>A0A9P8TRI0_9HYPO</name>
<dbReference type="EMBL" id="JAIWOZ010000006">
    <property type="protein sequence ID" value="KAH6603891.1"/>
    <property type="molecule type" value="Genomic_DNA"/>
</dbReference>